<dbReference type="AlphaFoldDB" id="A0A3A6Q776"/>
<dbReference type="Proteomes" id="UP000267798">
    <property type="component" value="Unassembled WGS sequence"/>
</dbReference>
<dbReference type="RefSeq" id="WP_120108303.1">
    <property type="nucleotide sequence ID" value="NZ_QXQB01000001.1"/>
</dbReference>
<evidence type="ECO:0000313" key="1">
    <source>
        <dbReference type="EMBL" id="RJX41704.1"/>
    </source>
</evidence>
<sequence>MKTYPEFLEDHLGQIEYGWSGDCEGNEVPFQIVKYSEGPFTGTVTYSTLGLSNERLVSSVSKKQIRQELIFVSYSTFGDENIPGILQQVGLEALKTNNAYLRGDVIGPYGTLFEG</sequence>
<reference evidence="1 2" key="1">
    <citation type="submission" date="2018-09" db="EMBL/GenBank/DDBJ databases">
        <title>Paenibacillus aracenensis nov. sp. isolated from a cave in southern Spain.</title>
        <authorList>
            <person name="Jurado V."/>
            <person name="Gutierrez-Patricio S."/>
            <person name="Gonzalez-Pimentel J.L."/>
            <person name="Miller A.Z."/>
            <person name="Laiz L."/>
            <person name="Saiz-Jimenez C."/>
        </authorList>
    </citation>
    <scope>NUCLEOTIDE SEQUENCE [LARGE SCALE GENOMIC DNA]</scope>
    <source>
        <strain evidence="1 2">JCM 19203</strain>
    </source>
</reference>
<dbReference type="EMBL" id="QXQB01000001">
    <property type="protein sequence ID" value="RJX41704.1"/>
    <property type="molecule type" value="Genomic_DNA"/>
</dbReference>
<protein>
    <submittedName>
        <fullName evidence="1">Uncharacterized protein</fullName>
    </submittedName>
</protein>
<organism evidence="1 2">
    <name type="scientific">Paenibacillus pinisoli</name>
    <dbReference type="NCBI Taxonomy" id="1276110"/>
    <lineage>
        <taxon>Bacteria</taxon>
        <taxon>Bacillati</taxon>
        <taxon>Bacillota</taxon>
        <taxon>Bacilli</taxon>
        <taxon>Bacillales</taxon>
        <taxon>Paenibacillaceae</taxon>
        <taxon>Paenibacillus</taxon>
    </lineage>
</organism>
<comment type="caution">
    <text evidence="1">The sequence shown here is derived from an EMBL/GenBank/DDBJ whole genome shotgun (WGS) entry which is preliminary data.</text>
</comment>
<gene>
    <name evidence="1" type="ORF">D3P09_07090</name>
</gene>
<evidence type="ECO:0000313" key="2">
    <source>
        <dbReference type="Proteomes" id="UP000267798"/>
    </source>
</evidence>
<name>A0A3A6Q776_9BACL</name>
<accession>A0A3A6Q776</accession>
<dbReference type="OrthoDB" id="1249375at2"/>
<keyword evidence="2" id="KW-1185">Reference proteome</keyword>
<proteinExistence type="predicted"/>